<accession>A0A9D5GWL6</accession>
<comment type="caution">
    <text evidence="2">The sequence shown here is derived from an EMBL/GenBank/DDBJ whole genome shotgun (WGS) entry which is preliminary data.</text>
</comment>
<feature type="compositionally biased region" description="Polar residues" evidence="1">
    <location>
        <begin position="508"/>
        <end position="523"/>
    </location>
</feature>
<reference evidence="2 3" key="1">
    <citation type="journal article" date="2022" name="Nat. Genet.">
        <title>Improved pea reference genome and pan-genome highlight genomic features and evolutionary characteristics.</title>
        <authorList>
            <person name="Yang T."/>
            <person name="Liu R."/>
            <person name="Luo Y."/>
            <person name="Hu S."/>
            <person name="Wang D."/>
            <person name="Wang C."/>
            <person name="Pandey M.K."/>
            <person name="Ge S."/>
            <person name="Xu Q."/>
            <person name="Li N."/>
            <person name="Li G."/>
            <person name="Huang Y."/>
            <person name="Saxena R.K."/>
            <person name="Ji Y."/>
            <person name="Li M."/>
            <person name="Yan X."/>
            <person name="He Y."/>
            <person name="Liu Y."/>
            <person name="Wang X."/>
            <person name="Xiang C."/>
            <person name="Varshney R.K."/>
            <person name="Ding H."/>
            <person name="Gao S."/>
            <person name="Zong X."/>
        </authorList>
    </citation>
    <scope>NUCLEOTIDE SEQUENCE [LARGE SCALE GENOMIC DNA]</scope>
    <source>
        <strain evidence="2 3">cv. Zhongwan 6</strain>
    </source>
</reference>
<dbReference type="EMBL" id="JAMSHJ010000001">
    <property type="protein sequence ID" value="KAI5443792.1"/>
    <property type="molecule type" value="Genomic_DNA"/>
</dbReference>
<feature type="compositionally biased region" description="Basic residues" evidence="1">
    <location>
        <begin position="537"/>
        <end position="547"/>
    </location>
</feature>
<dbReference type="OrthoDB" id="1671977at2759"/>
<evidence type="ECO:0000313" key="3">
    <source>
        <dbReference type="Proteomes" id="UP001058974"/>
    </source>
</evidence>
<dbReference type="PANTHER" id="PTHR38371">
    <property type="entry name" value="RHO GTPASE-ACTIVATING PROTEIN"/>
    <property type="match status" value="1"/>
</dbReference>
<name>A0A9D5GWL6_PEA</name>
<dbReference type="PANTHER" id="PTHR38371:SF1">
    <property type="entry name" value="RHO GTPASE-ACTIVATING PROTEIN"/>
    <property type="match status" value="1"/>
</dbReference>
<evidence type="ECO:0000313" key="2">
    <source>
        <dbReference type="EMBL" id="KAI5443792.1"/>
    </source>
</evidence>
<feature type="compositionally biased region" description="Acidic residues" evidence="1">
    <location>
        <begin position="270"/>
        <end position="282"/>
    </location>
</feature>
<proteinExistence type="predicted"/>
<sequence length="634" mass="70013">MAECEVPSFSLGFDLDLEDSPPHSPNHDPLLIVPDSESESYPETRPDPPRRIFKRLRRGLPTSSVRHKTEPPPCINVDDDDIEEFSDQDEPVQVSARSSVQNGSICRSSKVSLKSIGVLTPHSSTTNSRDKKRKLDLEIPDSVGLGTGQCGSMFRKLMASPLCRFRLIESDDDMVGEDVYGGSKFGPSSSMGPMFNRNTPVISLEQDSKKRFDDVNRNKKDLPIHLSPVKNFPIHRDKQASAGLETGQSGLVFPNGKLAASPLRRFQLIESDDDDDDDDIVGEDLNGGNKPGPASPTGPMCNTNKPVISFKQDSKKQFDNLNQASAGLETGQSGSVFPNGQLATSHLRRFQLLDSDDDDDDAVMVCKVKVGPSSSTGNRNRPPNSLKRDKKVRFVDVDQNQKHLSPVKKNFSIPTPAFNNVCEEYFHSAKNTQVPKSNEPYRGANSGCQKDEQMWEASGPLPPAHCYFFHDNPKIQQLVRNRLCNFSPLGDNTVNQQENIDYMGQFDNGGSTSRRSKSKNLNGSEGWVDPKIISSSTRKKATKRNNTKKNNESSKLNSSNDSASWVEPKDAGQRRVQASGEPAGHWYTGSDGRKVYVNKSGKESTGRNAYRNYRKESGAASQKSKKKTTAKKGK</sequence>
<protein>
    <submittedName>
        <fullName evidence="2">Uncharacterized protein</fullName>
    </submittedName>
</protein>
<evidence type="ECO:0000256" key="1">
    <source>
        <dbReference type="SAM" id="MobiDB-lite"/>
    </source>
</evidence>
<organism evidence="2 3">
    <name type="scientific">Pisum sativum</name>
    <name type="common">Garden pea</name>
    <name type="synonym">Lathyrus oleraceus</name>
    <dbReference type="NCBI Taxonomy" id="3888"/>
    <lineage>
        <taxon>Eukaryota</taxon>
        <taxon>Viridiplantae</taxon>
        <taxon>Streptophyta</taxon>
        <taxon>Embryophyta</taxon>
        <taxon>Tracheophyta</taxon>
        <taxon>Spermatophyta</taxon>
        <taxon>Magnoliopsida</taxon>
        <taxon>eudicotyledons</taxon>
        <taxon>Gunneridae</taxon>
        <taxon>Pentapetalae</taxon>
        <taxon>rosids</taxon>
        <taxon>fabids</taxon>
        <taxon>Fabales</taxon>
        <taxon>Fabaceae</taxon>
        <taxon>Papilionoideae</taxon>
        <taxon>50 kb inversion clade</taxon>
        <taxon>NPAAA clade</taxon>
        <taxon>Hologalegina</taxon>
        <taxon>IRL clade</taxon>
        <taxon>Fabeae</taxon>
        <taxon>Lathyrus</taxon>
    </lineage>
</organism>
<gene>
    <name evidence="2" type="ORF">KIW84_012439</name>
</gene>
<feature type="compositionally biased region" description="Basic residues" evidence="1">
    <location>
        <begin position="623"/>
        <end position="634"/>
    </location>
</feature>
<dbReference type="AlphaFoldDB" id="A0A9D5GWL6"/>
<dbReference type="Proteomes" id="UP001058974">
    <property type="component" value="Chromosome 1"/>
</dbReference>
<feature type="region of interest" description="Disordered" evidence="1">
    <location>
        <begin position="270"/>
        <end position="301"/>
    </location>
</feature>
<feature type="region of interest" description="Disordered" evidence="1">
    <location>
        <begin position="368"/>
        <end position="388"/>
    </location>
</feature>
<feature type="compositionally biased region" description="Acidic residues" evidence="1">
    <location>
        <begin position="77"/>
        <end position="89"/>
    </location>
</feature>
<feature type="region of interest" description="Disordered" evidence="1">
    <location>
        <begin position="502"/>
        <end position="634"/>
    </location>
</feature>
<keyword evidence="3" id="KW-1185">Reference proteome</keyword>
<dbReference type="Gramene" id="Psat01G0243900-T1">
    <property type="protein sequence ID" value="KAI5443792.1"/>
    <property type="gene ID" value="KIW84_012439"/>
</dbReference>
<feature type="compositionally biased region" description="Polar residues" evidence="1">
    <location>
        <begin position="372"/>
        <end position="383"/>
    </location>
</feature>
<feature type="compositionally biased region" description="Low complexity" evidence="1">
    <location>
        <begin position="553"/>
        <end position="564"/>
    </location>
</feature>
<feature type="region of interest" description="Disordered" evidence="1">
    <location>
        <begin position="12"/>
        <end position="89"/>
    </location>
</feature>